<organism evidence="2 3">
    <name type="scientific">Haemonchus contortus</name>
    <name type="common">Barber pole worm</name>
    <dbReference type="NCBI Taxonomy" id="6289"/>
    <lineage>
        <taxon>Eukaryota</taxon>
        <taxon>Metazoa</taxon>
        <taxon>Ecdysozoa</taxon>
        <taxon>Nematoda</taxon>
        <taxon>Chromadorea</taxon>
        <taxon>Rhabditida</taxon>
        <taxon>Rhabditina</taxon>
        <taxon>Rhabditomorpha</taxon>
        <taxon>Strongyloidea</taxon>
        <taxon>Trichostrongylidae</taxon>
        <taxon>Haemonchus</taxon>
    </lineage>
</organism>
<accession>A0A7I4YKF6</accession>
<feature type="chain" id="PRO_5029711568" evidence="1">
    <location>
        <begin position="22"/>
        <end position="144"/>
    </location>
</feature>
<dbReference type="WBParaSite" id="HCON_00103030-00001">
    <property type="protein sequence ID" value="HCON_00103030-00001"/>
    <property type="gene ID" value="HCON_00103030"/>
</dbReference>
<reference evidence="3" key="1">
    <citation type="submission" date="2020-12" db="UniProtKB">
        <authorList>
            <consortium name="WormBaseParasite"/>
        </authorList>
    </citation>
    <scope>IDENTIFICATION</scope>
    <source>
        <strain evidence="3">MHco3</strain>
    </source>
</reference>
<dbReference type="InterPro" id="IPR035126">
    <property type="entry name" value="SCVP"/>
</dbReference>
<dbReference type="AlphaFoldDB" id="A0A7I4YKF6"/>
<proteinExistence type="predicted"/>
<name>A0A7I4YKF6_HAECO</name>
<evidence type="ECO:0000313" key="3">
    <source>
        <dbReference type="WBParaSite" id="HCON_00103030-00001"/>
    </source>
</evidence>
<evidence type="ECO:0000313" key="2">
    <source>
        <dbReference type="Proteomes" id="UP000025227"/>
    </source>
</evidence>
<keyword evidence="1" id="KW-0732">Signal</keyword>
<keyword evidence="2" id="KW-1185">Reference proteome</keyword>
<evidence type="ECO:0000256" key="1">
    <source>
        <dbReference type="SAM" id="SignalP"/>
    </source>
</evidence>
<dbReference type="Proteomes" id="UP000025227">
    <property type="component" value="Unplaced"/>
</dbReference>
<dbReference type="Pfam" id="PF17619">
    <property type="entry name" value="SCVP"/>
    <property type="match status" value="1"/>
</dbReference>
<sequence>AIMGRLFLAVIVIGAVAVHQAIPPPKDIGTGDEQLFISIHTNQPYVNRSVEEEMEIKNYSSLLGKVDKLKAVNLFDFTDYQFFLLNAKCSKVKSYIKDVVRNTKHVDSAIVTCAPKNRKTNYTEDTFFITKDNITTIQRKYDGV</sequence>
<protein>
    <submittedName>
        <fullName evidence="3">Secreted protein</fullName>
    </submittedName>
</protein>
<feature type="signal peptide" evidence="1">
    <location>
        <begin position="1"/>
        <end position="21"/>
    </location>
</feature>